<protein>
    <submittedName>
        <fullName evidence="3">Uncharacterized protein</fullName>
    </submittedName>
</protein>
<organism evidence="2 3">
    <name type="scientific">Romanomermis culicivorax</name>
    <name type="common">Nematode worm</name>
    <dbReference type="NCBI Taxonomy" id="13658"/>
    <lineage>
        <taxon>Eukaryota</taxon>
        <taxon>Metazoa</taxon>
        <taxon>Ecdysozoa</taxon>
        <taxon>Nematoda</taxon>
        <taxon>Enoplea</taxon>
        <taxon>Dorylaimia</taxon>
        <taxon>Mermithida</taxon>
        <taxon>Mermithoidea</taxon>
        <taxon>Mermithidae</taxon>
        <taxon>Romanomermis</taxon>
    </lineage>
</organism>
<proteinExistence type="predicted"/>
<name>A0A915IYX0_ROMCU</name>
<evidence type="ECO:0000313" key="3">
    <source>
        <dbReference type="WBParaSite" id="nRc.2.0.1.t19029-RA"/>
    </source>
</evidence>
<dbReference type="Proteomes" id="UP000887565">
    <property type="component" value="Unplaced"/>
</dbReference>
<sequence>MDPHMAKGQPQTLDQQFRDNPPLPENVKFKILSQTMDPDYLLFENLTSIHKEVLKELLASEAVSKKQFDEKACMGDYTILTISGLPDFFTLIGILR</sequence>
<accession>A0A915IYX0</accession>
<dbReference type="AlphaFoldDB" id="A0A915IYX0"/>
<evidence type="ECO:0000256" key="1">
    <source>
        <dbReference type="SAM" id="MobiDB-lite"/>
    </source>
</evidence>
<dbReference type="WBParaSite" id="nRc.2.0.1.t19029-RA">
    <property type="protein sequence ID" value="nRc.2.0.1.t19029-RA"/>
    <property type="gene ID" value="nRc.2.0.1.g19029"/>
</dbReference>
<evidence type="ECO:0000313" key="2">
    <source>
        <dbReference type="Proteomes" id="UP000887565"/>
    </source>
</evidence>
<reference evidence="3" key="1">
    <citation type="submission" date="2022-11" db="UniProtKB">
        <authorList>
            <consortium name="WormBaseParasite"/>
        </authorList>
    </citation>
    <scope>IDENTIFICATION</scope>
</reference>
<feature type="region of interest" description="Disordered" evidence="1">
    <location>
        <begin position="1"/>
        <end position="23"/>
    </location>
</feature>
<keyword evidence="2" id="KW-1185">Reference proteome</keyword>